<sequence length="186" mass="21699">MWPLNNKTIDVNSSPATLDLDDQHVDESSEELINKITEQPQTYGLSLLKHPSKLLRCYQQAVKQLEKLRFDSVHELATCSRLKELNETAENFPLMDMDPKIMYTLTDSLLHCTRRDEFSELLCVTKAFLAFSNSLSSIIPEFEAYEPEVLIIGREVRDIFQYCAHRRDYLFKLRLAKILKQRNLCL</sequence>
<accession>A0A4P6DA61</accession>
<evidence type="ECO:0000313" key="1">
    <source>
        <dbReference type="EMBL" id="MOY45966.1"/>
    </source>
</evidence>
<name>A0A4P6DA61_RHOPR</name>
<dbReference type="EMBL" id="GHKJ01000936">
    <property type="protein sequence ID" value="MOY45966.1"/>
    <property type="molecule type" value="Transcribed_RNA"/>
</dbReference>
<organism evidence="1">
    <name type="scientific">Rhodnius prolixus</name>
    <name type="common">Triatomid bug</name>
    <dbReference type="NCBI Taxonomy" id="13249"/>
    <lineage>
        <taxon>Eukaryota</taxon>
        <taxon>Metazoa</taxon>
        <taxon>Ecdysozoa</taxon>
        <taxon>Arthropoda</taxon>
        <taxon>Hexapoda</taxon>
        <taxon>Insecta</taxon>
        <taxon>Pterygota</taxon>
        <taxon>Neoptera</taxon>
        <taxon>Paraneoptera</taxon>
        <taxon>Hemiptera</taxon>
        <taxon>Heteroptera</taxon>
        <taxon>Panheteroptera</taxon>
        <taxon>Cimicomorpha</taxon>
        <taxon>Reduviidae</taxon>
        <taxon>Triatominae</taxon>
        <taxon>Rhodnius</taxon>
    </lineage>
</organism>
<dbReference type="AlphaFoldDB" id="A0A4P6DA61"/>
<reference evidence="1" key="1">
    <citation type="submission" date="2019-04" db="EMBL/GenBank/DDBJ databases">
        <title>Analysis of the testis transcriptome of the Chagas disease vector Rhodnius prolixus.</title>
        <authorList>
            <person name="Cesar J."/>
            <person name="Ribeiro J.M."/>
            <person name="Pereira M.H."/>
            <person name="Araujo R.N."/>
            <person name="Gontijo N.F."/>
            <person name="Pessoa G."/>
            <person name="Sant'Anna M.V."/>
            <person name="Sorgine M.H."/>
            <person name="Majerowicz D."/>
            <person name="Carvalho A.B."/>
            <person name="Braz G."/>
            <person name="Mesquita R."/>
            <person name="Lagerblad P.O."/>
            <person name="Koerich L.B."/>
        </authorList>
    </citation>
    <scope>NUCLEOTIDE SEQUENCE</scope>
</reference>
<proteinExistence type="predicted"/>
<dbReference type="VEuPathDB" id="VectorBase:RPRC003867"/>
<protein>
    <submittedName>
        <fullName evidence="1">Uncharacterized protein</fullName>
    </submittedName>
</protein>